<gene>
    <name evidence="1" type="ORF">AVEN_132703_1</name>
</gene>
<proteinExistence type="predicted"/>
<dbReference type="EMBL" id="BGPR01000034">
    <property type="protein sequence ID" value="GBL83826.1"/>
    <property type="molecule type" value="Genomic_DNA"/>
</dbReference>
<evidence type="ECO:0000313" key="2">
    <source>
        <dbReference type="Proteomes" id="UP000499080"/>
    </source>
</evidence>
<reference evidence="1 2" key="1">
    <citation type="journal article" date="2019" name="Sci. Rep.">
        <title>Orb-weaving spider Araneus ventricosus genome elucidates the spidroin gene catalogue.</title>
        <authorList>
            <person name="Kono N."/>
            <person name="Nakamura H."/>
            <person name="Ohtoshi R."/>
            <person name="Moran D.A.P."/>
            <person name="Shinohara A."/>
            <person name="Yoshida Y."/>
            <person name="Fujiwara M."/>
            <person name="Mori M."/>
            <person name="Tomita M."/>
            <person name="Arakawa K."/>
        </authorList>
    </citation>
    <scope>NUCLEOTIDE SEQUENCE [LARGE SCALE GENOMIC DNA]</scope>
</reference>
<comment type="caution">
    <text evidence="1">The sequence shown here is derived from an EMBL/GenBank/DDBJ whole genome shotgun (WGS) entry which is preliminary data.</text>
</comment>
<sequence length="92" mass="10353">MKLDVSTFHELPQALLFRYGLVAKFQLMRVVLETDVSCAIPPDIRCVRGPAARSIHRCKVVLLLWCGSLERTGYHLISVQNDEILSKIASKS</sequence>
<name>A0A4Y2AXM1_ARAVE</name>
<dbReference type="Proteomes" id="UP000499080">
    <property type="component" value="Unassembled WGS sequence"/>
</dbReference>
<keyword evidence="2" id="KW-1185">Reference proteome</keyword>
<evidence type="ECO:0000313" key="1">
    <source>
        <dbReference type="EMBL" id="GBL83826.1"/>
    </source>
</evidence>
<protein>
    <submittedName>
        <fullName evidence="1">Uncharacterized protein</fullName>
    </submittedName>
</protein>
<organism evidence="1 2">
    <name type="scientific">Araneus ventricosus</name>
    <name type="common">Orbweaver spider</name>
    <name type="synonym">Epeira ventricosa</name>
    <dbReference type="NCBI Taxonomy" id="182803"/>
    <lineage>
        <taxon>Eukaryota</taxon>
        <taxon>Metazoa</taxon>
        <taxon>Ecdysozoa</taxon>
        <taxon>Arthropoda</taxon>
        <taxon>Chelicerata</taxon>
        <taxon>Arachnida</taxon>
        <taxon>Araneae</taxon>
        <taxon>Araneomorphae</taxon>
        <taxon>Entelegynae</taxon>
        <taxon>Araneoidea</taxon>
        <taxon>Araneidae</taxon>
        <taxon>Araneus</taxon>
    </lineage>
</organism>
<accession>A0A4Y2AXM1</accession>
<dbReference type="AlphaFoldDB" id="A0A4Y2AXM1"/>